<dbReference type="EMBL" id="MF797911">
    <property type="protein sequence ID" value="ATO59720.1"/>
    <property type="molecule type" value="Genomic_RNA"/>
</dbReference>
<organismHost>
    <name type="scientific">Solenopsis invicta</name>
    <name type="common">Red imported fire ant</name>
    <name type="synonym">Solenopsis wagneri</name>
    <dbReference type="NCBI Taxonomy" id="13686"/>
</organismHost>
<sequence length="651" mass="73057">MWLTSSGLVSEWTLDESRVFYGTYKTDSNGRRWLIDGNAPIARSDHCFIVSSPELLSDDKAYYNNPIGAKQGGKLVDGAQIYRIFKTENGGYRSDPFVPETYWPAETPYNADWSGVKMPYQIRKIIQTGNNLSGMHLDGDLKMCAMVRQGSSTTQSTDNYFYPIYVHNFSALLKQMNLILKEKKSKYIKFDLEVGGKPFAQMGFGNGAFIGRTTMFRQIRAAITNVILLKNIVGVDSLSGLQALPTSGFADWVVKTQSTNSKFLNDFYNDKISIERQASLGIAAAIGAGQGLFGGLSAQWQWQQQADWSRQMQRERLDMMEKLANINNQARLNQLTQSGAQQRITQQAAYQQQMNALGAGSVSAQNGMYTPSNYTPLPSYKSNTTNYYNNSVYHTDNNITNNPSNTSLTNNINNFNPELFQQQRERMPTPSEAYDNSKGFVPQPGTSKSIATENINPNYKDEEHIYEPIEQQNHEYADIDYNAMNISRENKNSSNFGNVGILDHQYADIDYDAMKIARDQQNSSKFGNVGVLNHQYAELDFSKNNTRKDSQILDNSLYSKTQPSSKIIDNSLYGINPNKMVENQNYEPASMERKNSIYSSNLNSSNNLKFNNIPNFKGPTNLNISGAKPAGFGSGIIQPAINKYTDFSKPN</sequence>
<protein>
    <submittedName>
        <fullName evidence="2">Structural polyprotein</fullName>
    </submittedName>
</protein>
<proteinExistence type="predicted"/>
<evidence type="ECO:0000256" key="1">
    <source>
        <dbReference type="SAM" id="MobiDB-lite"/>
    </source>
</evidence>
<reference evidence="2" key="1">
    <citation type="submission" date="2017-08" db="EMBL/GenBank/DDBJ databases">
        <title>Complete genome sequence of a new isolate of Solenopsis invicta virus 3 from Solenopsis invicta x richteri hybrid ants.</title>
        <authorList>
            <person name="Valles S.M."/>
            <person name="Oliver J."/>
            <person name="Addesso K."/>
        </authorList>
    </citation>
    <scope>NUCLEOTIDE SEQUENCE</scope>
    <source>
        <strain evidence="2">Hybrid</strain>
    </source>
</reference>
<organism evidence="2">
    <name type="scientific">Solenopsis invicta virus 3</name>
    <name type="common">SINV-3</name>
    <dbReference type="NCBI Taxonomy" id="631345"/>
    <lineage>
        <taxon>Viruses</taxon>
        <taxon>Riboviria</taxon>
        <taxon>Orthornavirae</taxon>
        <taxon>Pisuviricota</taxon>
        <taxon>Pisoniviricetes</taxon>
        <taxon>Picornavirales</taxon>
        <taxon>Solinviviridae</taxon>
        <taxon>Invictavirus</taxon>
        <taxon>Invictavirus solenopsis</taxon>
    </lineage>
</organism>
<evidence type="ECO:0000313" key="2">
    <source>
        <dbReference type="EMBL" id="ATO59720.1"/>
    </source>
</evidence>
<feature type="region of interest" description="Disordered" evidence="1">
    <location>
        <begin position="429"/>
        <end position="451"/>
    </location>
</feature>
<accession>A0A2D1LXR6</accession>
<name>A0A2D1LXR6_SINV3</name>